<dbReference type="SUPFAM" id="SSF53067">
    <property type="entry name" value="Actin-like ATPase domain"/>
    <property type="match status" value="2"/>
</dbReference>
<dbReference type="PANTHER" id="PTHR43095:SF5">
    <property type="entry name" value="XYLULOSE KINASE"/>
    <property type="match status" value="1"/>
</dbReference>
<accession>A0A2N3YIA5</accession>
<dbReference type="Proteomes" id="UP000233781">
    <property type="component" value="Unassembled WGS sequence"/>
</dbReference>
<evidence type="ECO:0000256" key="1">
    <source>
        <dbReference type="ARBA" id="ARBA00009156"/>
    </source>
</evidence>
<reference evidence="8 9" key="1">
    <citation type="submission" date="2017-12" db="EMBL/GenBank/DDBJ databases">
        <title>Sequencing the genomes of 1000 Actinobacteria strains.</title>
        <authorList>
            <person name="Klenk H.-P."/>
        </authorList>
    </citation>
    <scope>NUCLEOTIDE SEQUENCE [LARGE SCALE GENOMIC DNA]</scope>
    <source>
        <strain evidence="8 9">DSM 12806</strain>
    </source>
</reference>
<sequence>MRRRPGRVAAAVSLVLGVDIGTASTKAVAVDEDGAVVARVERAHRTATPRPGWFEHDATNVWWKDLTECLTELLPQLGEAPVALGVSGIGPCLLPTDAQSRPLRPAILYGVDTRAGEQVRAMSQELGEDAIAATGAVLTSQAVGPKMRWLAEHEPEVWARTRRFFMASSFLVNRLTGAYVLDHHSASQCAPLYDQTTCDWDQDRWAAIAGHLEMPALHWSDEVVGAVSDEAAALTGLPAGIPVTAGTIDAWAEAESVQVARPGDVMVMYGSTMFLVALTDTFTPSRSLWPTTGVRPDVRCLAAGMATSGSVTEWISDLVSQDYATLTENARAVPPGSDGLLVLPYFAGERTPLFDPGARGVISGLSLRHRAGHLYRAALEGVAFGVRHNLEAMRQAGARVERLVAVGGGTTGGLWTQIVSDVTGLPQDLARTSVGAAYGDAMLAAVASGLVTESATRTWNPVVRQVRPDPATRGLYDTGYAAYRELYETTRPLVGRWSLATGSS</sequence>
<feature type="domain" description="Carbohydrate kinase FGGY N-terminal" evidence="6">
    <location>
        <begin position="15"/>
        <end position="250"/>
    </location>
</feature>
<dbReference type="EMBL" id="PJNE01000001">
    <property type="protein sequence ID" value="PKW26570.1"/>
    <property type="molecule type" value="Genomic_DNA"/>
</dbReference>
<keyword evidence="4 5" id="KW-0418">Kinase</keyword>
<protein>
    <submittedName>
        <fullName evidence="8">Xylulokinase</fullName>
    </submittedName>
</protein>
<evidence type="ECO:0000259" key="7">
    <source>
        <dbReference type="Pfam" id="PF02782"/>
    </source>
</evidence>
<keyword evidence="3 5" id="KW-0808">Transferase</keyword>
<evidence type="ECO:0000313" key="8">
    <source>
        <dbReference type="EMBL" id="PKW26570.1"/>
    </source>
</evidence>
<evidence type="ECO:0000256" key="2">
    <source>
        <dbReference type="ARBA" id="ARBA00022629"/>
    </source>
</evidence>
<dbReference type="PANTHER" id="PTHR43095">
    <property type="entry name" value="SUGAR KINASE"/>
    <property type="match status" value="1"/>
</dbReference>
<dbReference type="AlphaFoldDB" id="A0A2N3YIA5"/>
<dbReference type="GO" id="GO:0042732">
    <property type="term" value="P:D-xylose metabolic process"/>
    <property type="evidence" value="ECO:0007669"/>
    <property type="project" value="UniProtKB-KW"/>
</dbReference>
<name>A0A2N3YIA5_9MICO</name>
<keyword evidence="2" id="KW-0119">Carbohydrate metabolism</keyword>
<dbReference type="InterPro" id="IPR043129">
    <property type="entry name" value="ATPase_NBD"/>
</dbReference>
<gene>
    <name evidence="8" type="ORF">ATL31_1384</name>
</gene>
<evidence type="ECO:0000256" key="4">
    <source>
        <dbReference type="ARBA" id="ARBA00022777"/>
    </source>
</evidence>
<comment type="caution">
    <text evidence="8">The sequence shown here is derived from an EMBL/GenBank/DDBJ whole genome shotgun (WGS) entry which is preliminary data.</text>
</comment>
<comment type="similarity">
    <text evidence="1 5">Belongs to the FGGY kinase family.</text>
</comment>
<dbReference type="InterPro" id="IPR018485">
    <property type="entry name" value="FGGY_C"/>
</dbReference>
<organism evidence="8 9">
    <name type="scientific">Phycicoccus duodecadis</name>
    <dbReference type="NCBI Taxonomy" id="173053"/>
    <lineage>
        <taxon>Bacteria</taxon>
        <taxon>Bacillati</taxon>
        <taxon>Actinomycetota</taxon>
        <taxon>Actinomycetes</taxon>
        <taxon>Micrococcales</taxon>
        <taxon>Intrasporangiaceae</taxon>
        <taxon>Phycicoccus</taxon>
    </lineage>
</organism>
<dbReference type="InterPro" id="IPR018484">
    <property type="entry name" value="FGGY_N"/>
</dbReference>
<proteinExistence type="inferred from homology"/>
<dbReference type="GO" id="GO:0016773">
    <property type="term" value="F:phosphotransferase activity, alcohol group as acceptor"/>
    <property type="evidence" value="ECO:0007669"/>
    <property type="project" value="InterPro"/>
</dbReference>
<dbReference type="GO" id="GO:0016301">
    <property type="term" value="F:kinase activity"/>
    <property type="evidence" value="ECO:0007669"/>
    <property type="project" value="UniProtKB-KW"/>
</dbReference>
<dbReference type="InterPro" id="IPR018483">
    <property type="entry name" value="Carb_kinase_FGGY_CS"/>
</dbReference>
<dbReference type="Pfam" id="PF02782">
    <property type="entry name" value="FGGY_C"/>
    <property type="match status" value="1"/>
</dbReference>
<feature type="domain" description="Carbohydrate kinase FGGY C-terminal" evidence="7">
    <location>
        <begin position="269"/>
        <end position="447"/>
    </location>
</feature>
<dbReference type="Gene3D" id="3.30.420.40">
    <property type="match status" value="2"/>
</dbReference>
<evidence type="ECO:0000259" key="6">
    <source>
        <dbReference type="Pfam" id="PF00370"/>
    </source>
</evidence>
<dbReference type="InterPro" id="IPR000577">
    <property type="entry name" value="Carb_kinase_FGGY"/>
</dbReference>
<keyword evidence="9" id="KW-1185">Reference proteome</keyword>
<evidence type="ECO:0000256" key="3">
    <source>
        <dbReference type="ARBA" id="ARBA00022679"/>
    </source>
</evidence>
<keyword evidence="2" id="KW-0859">Xylose metabolism</keyword>
<dbReference type="InterPro" id="IPR050406">
    <property type="entry name" value="FGGY_Carb_Kinase"/>
</dbReference>
<evidence type="ECO:0000313" key="9">
    <source>
        <dbReference type="Proteomes" id="UP000233781"/>
    </source>
</evidence>
<dbReference type="Pfam" id="PF00370">
    <property type="entry name" value="FGGY_N"/>
    <property type="match status" value="1"/>
</dbReference>
<dbReference type="PROSITE" id="PS00445">
    <property type="entry name" value="FGGY_KINASES_2"/>
    <property type="match status" value="1"/>
</dbReference>
<evidence type="ECO:0000256" key="5">
    <source>
        <dbReference type="RuleBase" id="RU003733"/>
    </source>
</evidence>
<dbReference type="CDD" id="cd07804">
    <property type="entry name" value="ASKHA_NBD_FGGY_RrXK-like"/>
    <property type="match status" value="1"/>
</dbReference>
<dbReference type="PIRSF" id="PIRSF000538">
    <property type="entry name" value="GlpK"/>
    <property type="match status" value="1"/>
</dbReference>